<dbReference type="AlphaFoldDB" id="A0A6A6FE72"/>
<dbReference type="GO" id="GO:0043651">
    <property type="term" value="P:linoleic acid metabolic process"/>
    <property type="evidence" value="ECO:0007669"/>
    <property type="project" value="UniProtKB-ARBA"/>
</dbReference>
<dbReference type="Gene3D" id="3.10.450.60">
    <property type="match status" value="1"/>
</dbReference>
<dbReference type="GO" id="GO:0034440">
    <property type="term" value="P:lipid oxidation"/>
    <property type="evidence" value="ECO:0007669"/>
    <property type="project" value="InterPro"/>
</dbReference>
<dbReference type="PRINTS" id="PR00087">
    <property type="entry name" value="LIPOXYGENASE"/>
</dbReference>
<dbReference type="OrthoDB" id="407298at2759"/>
<keyword evidence="3" id="KW-0223">Dioxygenase</keyword>
<evidence type="ECO:0000313" key="7">
    <source>
        <dbReference type="Proteomes" id="UP000799539"/>
    </source>
</evidence>
<dbReference type="PANTHER" id="PTHR11771">
    <property type="entry name" value="LIPOXYGENASE"/>
    <property type="match status" value="1"/>
</dbReference>
<dbReference type="InterPro" id="IPR036226">
    <property type="entry name" value="LipOase_C_sf"/>
</dbReference>
<name>A0A6A6FE72_9PEZI</name>
<protein>
    <recommendedName>
        <fullName evidence="1">Manganese lipoxygenase</fullName>
    </recommendedName>
</protein>
<evidence type="ECO:0000256" key="2">
    <source>
        <dbReference type="ARBA" id="ARBA00022723"/>
    </source>
</evidence>
<keyword evidence="4" id="KW-0560">Oxidoreductase</keyword>
<gene>
    <name evidence="6" type="ORF">CERZMDRAFT_121420</name>
</gene>
<feature type="domain" description="Lipoxygenase" evidence="5">
    <location>
        <begin position="267"/>
        <end position="771"/>
    </location>
</feature>
<proteinExistence type="predicted"/>
<evidence type="ECO:0000256" key="4">
    <source>
        <dbReference type="ARBA" id="ARBA00023002"/>
    </source>
</evidence>
<dbReference type="GO" id="GO:0046872">
    <property type="term" value="F:metal ion binding"/>
    <property type="evidence" value="ECO:0007669"/>
    <property type="project" value="UniProtKB-KW"/>
</dbReference>
<dbReference type="PROSITE" id="PS51393">
    <property type="entry name" value="LIPOXYGENASE_3"/>
    <property type="match status" value="1"/>
</dbReference>
<evidence type="ECO:0000256" key="1">
    <source>
        <dbReference type="ARBA" id="ARBA00021175"/>
    </source>
</evidence>
<dbReference type="InterPro" id="IPR000907">
    <property type="entry name" value="LipOase"/>
</dbReference>
<organism evidence="6 7">
    <name type="scientific">Cercospora zeae-maydis SCOH1-5</name>
    <dbReference type="NCBI Taxonomy" id="717836"/>
    <lineage>
        <taxon>Eukaryota</taxon>
        <taxon>Fungi</taxon>
        <taxon>Dikarya</taxon>
        <taxon>Ascomycota</taxon>
        <taxon>Pezizomycotina</taxon>
        <taxon>Dothideomycetes</taxon>
        <taxon>Dothideomycetidae</taxon>
        <taxon>Mycosphaerellales</taxon>
        <taxon>Mycosphaerellaceae</taxon>
        <taxon>Cercospora</taxon>
    </lineage>
</organism>
<accession>A0A6A6FE72</accession>
<dbReference type="SUPFAM" id="SSF48484">
    <property type="entry name" value="Lipoxigenase"/>
    <property type="match status" value="1"/>
</dbReference>
<dbReference type="Gene3D" id="1.20.245.10">
    <property type="entry name" value="Lipoxygenase-1, Domain 5"/>
    <property type="match status" value="1"/>
</dbReference>
<dbReference type="GO" id="GO:0050584">
    <property type="term" value="F:linoleate 11-lipoxygenase activity"/>
    <property type="evidence" value="ECO:0007669"/>
    <property type="project" value="UniProtKB-ARBA"/>
</dbReference>
<dbReference type="EMBL" id="ML992675">
    <property type="protein sequence ID" value="KAF2211750.1"/>
    <property type="molecule type" value="Genomic_DNA"/>
</dbReference>
<dbReference type="Proteomes" id="UP000799539">
    <property type="component" value="Unassembled WGS sequence"/>
</dbReference>
<reference evidence="6" key="1">
    <citation type="journal article" date="2020" name="Stud. Mycol.">
        <title>101 Dothideomycetes genomes: a test case for predicting lifestyles and emergence of pathogens.</title>
        <authorList>
            <person name="Haridas S."/>
            <person name="Albert R."/>
            <person name="Binder M."/>
            <person name="Bloem J."/>
            <person name="Labutti K."/>
            <person name="Salamov A."/>
            <person name="Andreopoulos B."/>
            <person name="Baker S."/>
            <person name="Barry K."/>
            <person name="Bills G."/>
            <person name="Bluhm B."/>
            <person name="Cannon C."/>
            <person name="Castanera R."/>
            <person name="Culley D."/>
            <person name="Daum C."/>
            <person name="Ezra D."/>
            <person name="Gonzalez J."/>
            <person name="Henrissat B."/>
            <person name="Kuo A."/>
            <person name="Liang C."/>
            <person name="Lipzen A."/>
            <person name="Lutzoni F."/>
            <person name="Magnuson J."/>
            <person name="Mondo S."/>
            <person name="Nolan M."/>
            <person name="Ohm R."/>
            <person name="Pangilinan J."/>
            <person name="Park H.-J."/>
            <person name="Ramirez L."/>
            <person name="Alfaro M."/>
            <person name="Sun H."/>
            <person name="Tritt A."/>
            <person name="Yoshinaga Y."/>
            <person name="Zwiers L.-H."/>
            <person name="Turgeon B."/>
            <person name="Goodwin S."/>
            <person name="Spatafora J."/>
            <person name="Crous P."/>
            <person name="Grigoriev I."/>
        </authorList>
    </citation>
    <scope>NUCLEOTIDE SEQUENCE</scope>
    <source>
        <strain evidence="6">SCOH1-5</strain>
    </source>
</reference>
<sequence>MATTSQPIALTPGVVVGATLKVTQTKEREWPLEVEKVPIPFWDTGVFVTELANLNKLPMKFEHLTEEEKIAAHQNPEALFQKAQDDAPEPIEEGTFRGTQLALTKVYQLIEKSYESFMDTANFEPSIPSPLGITQKRRIFSFTDPSTDGYPPHLNLAANKSFAENDAAPMQKSTLTQGDLFNKMRLAQLTALLPQLVPKSFLGLKKAGAAAGQLVAELALGDMGRPDEGQTIADVEQYNKKQRSKNGGFFQRNDVFNLPNIGDLSDWWSDRRFAQQFFTGPNPTTIEPASDFWIKHFIDDATNAPEDQKMKKKIQDLADNDRNSLYMQDYSYFRTACGLKDTDEMKCEFQETYESGLGEKNKTSYRYGVAAVCLFHLPETGVLQPLAIVCDWRGSAEKSVTVYNKELSQSKQKEDWPWRYAKTCVQTSDWMRHEVVVHLVNTHFIEEATIVGAQQSFEDDHPVFQLLYPHWQKTLSINAGARASLVPNVIVDLIGVTADQAKTFIMHEYKNFDFKGRYVPLDLKRRGFPTEKRNDPKYLNYAYARCIYSMWFKIHSFVTEMLSIHYGKDGQDKNKAVQADQSIKYWCDIMQKPAAVKNGGADLPSFPTITNFAELVDAVTMCIHLASPQHTAVNYLQNYYQSFVINKPPCLYRPIAESRQELDSYKEQDLVIALPMNRPREWLLASHIPYLLSAKPGDKESLIIYAASKYHLYKAKTGPGEQEIKQAAAKFYKALADSEEEFRQFGEDTWDSDSIQYNVLSPSWNAVSIVI</sequence>
<dbReference type="InterPro" id="IPR013819">
    <property type="entry name" value="LipOase_C"/>
</dbReference>
<evidence type="ECO:0000259" key="5">
    <source>
        <dbReference type="PROSITE" id="PS51393"/>
    </source>
</evidence>
<keyword evidence="7" id="KW-1185">Reference proteome</keyword>
<evidence type="ECO:0000256" key="3">
    <source>
        <dbReference type="ARBA" id="ARBA00022964"/>
    </source>
</evidence>
<dbReference type="Pfam" id="PF00305">
    <property type="entry name" value="Lipoxygenase"/>
    <property type="match status" value="1"/>
</dbReference>
<keyword evidence="2" id="KW-0479">Metal-binding</keyword>
<evidence type="ECO:0000313" key="6">
    <source>
        <dbReference type="EMBL" id="KAF2211750.1"/>
    </source>
</evidence>